<proteinExistence type="predicted"/>
<comment type="caution">
    <text evidence="2">The sequence shown here is derived from an EMBL/GenBank/DDBJ whole genome shotgun (WGS) entry which is preliminary data.</text>
</comment>
<sequence length="73" mass="8161">MPFCLAFELTAVEPLSDHYNDAQHKPHRKRQTEGSPGREQGKHGRNNHVRGSVPLSNSCPVREWSVTGVANQL</sequence>
<accession>A0A561XRE9</accession>
<feature type="region of interest" description="Disordered" evidence="1">
    <location>
        <begin position="17"/>
        <end position="57"/>
    </location>
</feature>
<evidence type="ECO:0000313" key="2">
    <source>
        <dbReference type="EMBL" id="TWG38689.1"/>
    </source>
</evidence>
<gene>
    <name evidence="2" type="ORF">ATF69_0550</name>
</gene>
<dbReference type="AlphaFoldDB" id="A0A561XRE9"/>
<evidence type="ECO:0000256" key="1">
    <source>
        <dbReference type="SAM" id="MobiDB-lite"/>
    </source>
</evidence>
<evidence type="ECO:0000313" key="3">
    <source>
        <dbReference type="Proteomes" id="UP000321485"/>
    </source>
</evidence>
<organism evidence="2 3">
    <name type="scientific">Acidovorax delafieldii</name>
    <name type="common">Pseudomonas delafieldii</name>
    <dbReference type="NCBI Taxonomy" id="47920"/>
    <lineage>
        <taxon>Bacteria</taxon>
        <taxon>Pseudomonadati</taxon>
        <taxon>Pseudomonadota</taxon>
        <taxon>Betaproteobacteria</taxon>
        <taxon>Burkholderiales</taxon>
        <taxon>Comamonadaceae</taxon>
        <taxon>Acidovorax</taxon>
    </lineage>
</organism>
<reference evidence="2 3" key="1">
    <citation type="journal article" date="2015" name="Stand. Genomic Sci.">
        <title>Genomic Encyclopedia of Bacterial and Archaeal Type Strains, Phase III: the genomes of soil and plant-associated and newly described type strains.</title>
        <authorList>
            <person name="Whitman W.B."/>
            <person name="Woyke T."/>
            <person name="Klenk H.P."/>
            <person name="Zhou Y."/>
            <person name="Lilburn T.G."/>
            <person name="Beck B.J."/>
            <person name="De Vos P."/>
            <person name="Vandamme P."/>
            <person name="Eisen J.A."/>
            <person name="Garrity G."/>
            <person name="Hugenholtz P."/>
            <person name="Kyrpides N.C."/>
        </authorList>
    </citation>
    <scope>NUCLEOTIDE SEQUENCE [LARGE SCALE GENOMIC DNA]</scope>
    <source>
        <strain evidence="2 3">DSM 64</strain>
    </source>
</reference>
<dbReference type="EMBL" id="VJWE01000011">
    <property type="protein sequence ID" value="TWG38689.1"/>
    <property type="molecule type" value="Genomic_DNA"/>
</dbReference>
<protein>
    <submittedName>
        <fullName evidence="2">Uncharacterized protein</fullName>
    </submittedName>
</protein>
<dbReference type="Proteomes" id="UP000321485">
    <property type="component" value="Unassembled WGS sequence"/>
</dbReference>
<name>A0A561XRE9_ACIDE</name>